<dbReference type="InterPro" id="IPR005821">
    <property type="entry name" value="Ion_trans_dom"/>
</dbReference>
<evidence type="ECO:0000256" key="10">
    <source>
        <dbReference type="SAM" id="MobiDB-lite"/>
    </source>
</evidence>
<evidence type="ECO:0000256" key="4">
    <source>
        <dbReference type="ARBA" id="ARBA00022989"/>
    </source>
</evidence>
<keyword evidence="5" id="KW-0406">Ion transport</keyword>
<dbReference type="InterPro" id="IPR000699">
    <property type="entry name" value="RIH_dom"/>
</dbReference>
<dbReference type="InterPro" id="IPR015925">
    <property type="entry name" value="Ryanodine_IP3_receptor"/>
</dbReference>
<proteinExistence type="predicted"/>
<dbReference type="GO" id="GO:0012505">
    <property type="term" value="C:endomembrane system"/>
    <property type="evidence" value="ECO:0007669"/>
    <property type="project" value="UniProtKB-SubCell"/>
</dbReference>
<evidence type="ECO:0000256" key="5">
    <source>
        <dbReference type="ARBA" id="ARBA00023065"/>
    </source>
</evidence>
<sequence>MEASEALLSKALKIGCTVTLCYKDDDGKNYFACCEGFTSMKLRLLPASKIKEQGRLNQCLFKVVPPFQFVEYNKGKEAFHQKETLNQVTNVDQRDSRLEFPKQIKLMQDESLLNKESLGKMKEQSIFFGQTIQFIHQASNKYLSYLQDQGSDYESDSWKATLKMEHGEDTQFKFQASFSFQQETGGLIFDEDTVYIVSVLDKSIEPGLHASNKKKDKEKRELNVAPEKRSFWKINIFSKFMKDELGQLSVFDVIWINYSETNLNMIVQKYSPDEKKKYLKFEKGQDSEQINQFIGDSNGMYVIENIDPEKGDFLNGGYVEWVKEYRLKHLTSNYYLKLEEFAENQGSFRLVAVENIAESSIFKFGMIYSTIVKKDNQEFLTKDSYFRLSSRDQDNQYWLKIDTVGPNDIYKIEGDNFIEDITIPIFDQDKKDEHVFNLACASLNEVRFIKYLLSCMKILKRSKEYLDVDLNNTNFFKESQFQDIYKKLVVRSQHLEQVLDDLYLLCHNKLEGFVSFDAEFGFPHQHTQNLLKEQYFFEILIQILVICFPTQESLQKADEPVELVQVTKLLSEEQQVDQNLEKQIIARFVEKKKSICTKIFKLLQAMVVDNISNQEYCSKYLPILSMQAMYLNGAISTIIAIIHNFEELLLNLNKDDNPLDMPQQILKAASIKTPLTNQNKQKKRRRNEINKPIIDYNTQYKIICKQIKDSNHNQLQTWDLLMFFTTMLKSNNFKFNKKIEIMYFLKESVCFEEKGININQESAYKYILSSQRVFEDEILIRLKSDGPQLKVYRGDQESTLLDYYHKYSNNNDPRLLNFIPYVQELMRMYSRMCNSRNYTWKKFAENFFNVESLIENIQNNQYNVEIRSIICSLLNKLYVDQEPRRIIIWPELCKIVRTNRKQNKNDINNTMLSEGKQQNKITKTDPVDIPKVQEKINGYLADQLIFVQNQSDLVELSKGPTERHEMLDIVFKNAPEIYNQLTLEVIKLFKLLIQFGKYSIVIEEDEEKTIRKNQQLFSNIRALTAILEYNSTYPEVRKILSIKRKEEENQKNSTNLFGFGDKNKKKQVEQGQVKQQYSGEDDAEDLSEAENFQKQVEFLSLKMNQFMYQQQLPNDPLIKLEVCEILDLYLDSKMDFYLNNLKLQFSQWVDKLNLFNEVLNSNLDIDNPQHKEKIQQQFRDTIKKNLDNMLPAIMKTGTKVDDEIFKKKDDNQIFGLMNIANIANIANKLVNTDDNQSKVKSLDAIELSNIIQFSIFPSLISIFCLNQSLDLETKILHILTRFYNQRHEFAYLSSKLLLLFDDTNITIFKKSKKKILVLAKCVDESETWVQNLDEPQNLKTLELVQQHFEFFTQLLFKGSYLNDAQELEKGHEGQVDSIRQDMMRHLKVDKLGVDLIKDSVFMVEQEDIDIELQQKLKKMFQVCLTFLKYFCMNNLTNQNVMSQHIVALISKLNTDLGQVELLCEIFRDNKTVCYERSQEVIDDFVRLIITNGRRVRYLEFFLVIMQIKTEYISQNQKAVLNLFIDPRYKTQLFYMLPKAETDEHPIFDFETKHNENPNYKDEPYDYHTKFIEVCAQCTIGKEGLLSSENKLKAQITFKYVMELLLEKDEFSEFIDPPSGLESEQQFMEVPTHKQRSQLQSGISIIPLNQAKVEGITKMKPSLLDLLFYTYLESEKISEEVFSCFDMIIQFIANEKDRIMRCKNFIPQFYDYFFSNFMLVLNGLVKVLNRELGSQALVQGSKLQKQSTEFYRELEELRNFLTDSFTSRLQLSNRQKTLLQYFKDNIIMKEELNKQNQDDQRYQQEKERQKNRSRQASQYKTPKRLQTIQTSKRELSTDQIWKELWDIFLTEFLDSEQLIEAINKEQMAFAQAISKVEEIFMKDKIVHQQINKQIIFQRLIAFLEKSSASADNITTFKLILNVLRNFIHIEDESEFTPDMDEEEKKNIVQRQKKDNQNFLNSNNAMQMTLTLLSDISDPINSQKIFSELIQFAIDLLDGGNQDIQRSIWNYFQNFTESETIFLRLHNEFQKAIKNMKKTDEMQQYFGFQKQPDLINQILRLLQLFAEGHYRELQEYMYFQKFNHHSHNLIQDFIDLLQSYMNAVEPEYFENMVQNFDTITEYIQGPCRTNQKALIEANFLDLANKLYEIDEIALEIQDEIIEDEEFLDEDNQELFTIQKHLPRWMIAFLKYKCSITLISLLEDREGDEIIQRIQKSLSNENLKQNINNIFYMFQIYSNEIYDLKVFGHFVNSQPKTQEERTNCSFIIETGFNLFFIYQIHQKTKNKTVQQSKNEEEETDDVTQQLLNSPFYKLFLLVQNLAKSLKDSVLQVAQIYKKTEKQTPKERMQKLQLARQQLFPKAYKFFLSKTAKIEIMLESKNVEETYFYIPPYCQLDDDVKRNFNETANRNSNKAKVTSLVESSEEIIKTMKLNYKIQVYLNQIKTLQVIIENIDLLRDIEFIIALLINVFIFLFYKKKYVGIEVNPDLTETEIWLDDDSFEYQSLIDSLGILSIVLSILIVAFFLSRNAPLLLEKAWSGVGQEKLNPIAYLIRLLKTVYYLLSDFFALYYIMYGTAAVLGRFVHNFFFSFHLFEVMIRFPLLLNVVKSVWNPRKMILYTGLLLLIFMFVFTVFSYRIFYESYDAGFCDSMWICFLSTLDSAFKYDQGIGGFLKNPYEVYADDEVKLVLRFIFDNFFNILVIIVMLNIVAGIIIDTFGELREELQEYNQDLENLCFICGYDKETIEKESINLQNFSDHIKKEHYQWYYLFYIAYLREKDPTEYTGIESYVADKLDAVDITWFPLNKALCLKKDFGNEEEKNIVTSLEAIKENAQELKNILVEIQTEIEEED</sequence>
<dbReference type="Pfam" id="PF02815">
    <property type="entry name" value="MIR"/>
    <property type="match status" value="1"/>
</dbReference>
<dbReference type="OMA" id="HEFAYLS"/>
<feature type="coiled-coil region" evidence="9">
    <location>
        <begin position="2812"/>
        <end position="2842"/>
    </location>
</feature>
<evidence type="ECO:0000259" key="16">
    <source>
        <dbReference type="Pfam" id="PF08709"/>
    </source>
</evidence>
<feature type="domain" description="MIR" evidence="14">
    <location>
        <begin position="248"/>
        <end position="384"/>
    </location>
</feature>
<dbReference type="EMBL" id="CAJJDM010000064">
    <property type="protein sequence ID" value="CAD8080237.1"/>
    <property type="molecule type" value="Genomic_DNA"/>
</dbReference>
<protein>
    <recommendedName>
        <fullName evidence="19">MIR domain protein</fullName>
    </recommendedName>
</protein>
<evidence type="ECO:0000259" key="15">
    <source>
        <dbReference type="Pfam" id="PF08454"/>
    </source>
</evidence>
<feature type="transmembrane region" description="Helical" evidence="11">
    <location>
        <begin position="2555"/>
        <end position="2577"/>
    </location>
</feature>
<feature type="domain" description="RIH" evidence="13">
    <location>
        <begin position="1365"/>
        <end position="1525"/>
    </location>
</feature>
<feature type="domain" description="Inositol 1,4,5-trisphosphate/ryanodine receptor" evidence="16">
    <location>
        <begin position="10"/>
        <end position="241"/>
    </location>
</feature>
<evidence type="ECO:0000256" key="7">
    <source>
        <dbReference type="ARBA" id="ARBA00023286"/>
    </source>
</evidence>
<dbReference type="Pfam" id="PF08454">
    <property type="entry name" value="RIH_assoc"/>
    <property type="match status" value="1"/>
</dbReference>
<feature type="compositionally biased region" description="Basic and acidic residues" evidence="10">
    <location>
        <begin position="1792"/>
        <end position="1809"/>
    </location>
</feature>
<evidence type="ECO:0000313" key="18">
    <source>
        <dbReference type="Proteomes" id="UP000688137"/>
    </source>
</evidence>
<keyword evidence="2" id="KW-0813">Transport</keyword>
<keyword evidence="3 11" id="KW-0812">Transmembrane</keyword>
<dbReference type="PANTHER" id="PTHR13715">
    <property type="entry name" value="RYANODINE RECEPTOR AND IP3 RECEPTOR"/>
    <property type="match status" value="1"/>
</dbReference>
<evidence type="ECO:0000256" key="3">
    <source>
        <dbReference type="ARBA" id="ARBA00022692"/>
    </source>
</evidence>
<dbReference type="Pfam" id="PF08709">
    <property type="entry name" value="Ins145_P3_rec"/>
    <property type="match status" value="1"/>
</dbReference>
<organism evidence="17 18">
    <name type="scientific">Paramecium primaurelia</name>
    <dbReference type="NCBI Taxonomy" id="5886"/>
    <lineage>
        <taxon>Eukaryota</taxon>
        <taxon>Sar</taxon>
        <taxon>Alveolata</taxon>
        <taxon>Ciliophora</taxon>
        <taxon>Intramacronucleata</taxon>
        <taxon>Oligohymenophorea</taxon>
        <taxon>Peniculida</taxon>
        <taxon>Parameciidae</taxon>
        <taxon>Paramecium</taxon>
    </lineage>
</organism>
<comment type="subcellular location">
    <subcellularLocation>
        <location evidence="1">Endomembrane system</location>
        <topology evidence="1">Multi-pass membrane protein</topology>
    </subcellularLocation>
</comment>
<keyword evidence="4 11" id="KW-1133">Transmembrane helix</keyword>
<reference evidence="17" key="1">
    <citation type="submission" date="2021-01" db="EMBL/GenBank/DDBJ databases">
        <authorList>
            <consortium name="Genoscope - CEA"/>
            <person name="William W."/>
        </authorList>
    </citation>
    <scope>NUCLEOTIDE SEQUENCE</scope>
</reference>
<keyword evidence="7" id="KW-1071">Ligand-gated ion channel</keyword>
<evidence type="ECO:0000256" key="2">
    <source>
        <dbReference type="ARBA" id="ARBA00022448"/>
    </source>
</evidence>
<evidence type="ECO:0000259" key="14">
    <source>
        <dbReference type="Pfam" id="PF02815"/>
    </source>
</evidence>
<keyword evidence="18" id="KW-1185">Reference proteome</keyword>
<dbReference type="GO" id="GO:0005262">
    <property type="term" value="F:calcium channel activity"/>
    <property type="evidence" value="ECO:0007669"/>
    <property type="project" value="InterPro"/>
</dbReference>
<evidence type="ECO:0000256" key="11">
    <source>
        <dbReference type="SAM" id="Phobius"/>
    </source>
</evidence>
<feature type="transmembrane region" description="Helical" evidence="11">
    <location>
        <begin position="2692"/>
        <end position="2710"/>
    </location>
</feature>
<feature type="compositionally biased region" description="Polar residues" evidence="10">
    <location>
        <begin position="1813"/>
        <end position="1823"/>
    </location>
</feature>
<feature type="region of interest" description="Disordered" evidence="10">
    <location>
        <begin position="1792"/>
        <end position="1823"/>
    </location>
</feature>
<evidence type="ECO:0008006" key="19">
    <source>
        <dbReference type="Google" id="ProtNLM"/>
    </source>
</evidence>
<dbReference type="CDD" id="cd23263">
    <property type="entry name" value="beta-trefoil_MIR"/>
    <property type="match status" value="1"/>
</dbReference>
<dbReference type="InterPro" id="IPR013662">
    <property type="entry name" value="RIH_assoc-dom"/>
</dbReference>
<name>A0A8S1MIA9_PARPR</name>
<feature type="transmembrane region" description="Helical" evidence="11">
    <location>
        <begin position="2502"/>
        <end position="2522"/>
    </location>
</feature>
<feature type="transmembrane region" description="Helical" evidence="11">
    <location>
        <begin position="2612"/>
        <end position="2635"/>
    </location>
</feature>
<evidence type="ECO:0000313" key="17">
    <source>
        <dbReference type="EMBL" id="CAD8080237.1"/>
    </source>
</evidence>
<accession>A0A8S1MIA9</accession>
<dbReference type="PANTHER" id="PTHR13715:SF99">
    <property type="entry name" value="INOSITOL 1,4,5-TRISPHOSPHATE RECEPTOR-LIKE PROTEIN A"/>
    <property type="match status" value="1"/>
</dbReference>
<feature type="domain" description="Ion transport" evidence="12">
    <location>
        <begin position="2568"/>
        <end position="2719"/>
    </location>
</feature>
<dbReference type="Pfam" id="PF01365">
    <property type="entry name" value="RYDR_ITPR"/>
    <property type="match status" value="1"/>
</dbReference>
<dbReference type="GO" id="GO:0016020">
    <property type="term" value="C:membrane"/>
    <property type="evidence" value="ECO:0007669"/>
    <property type="project" value="InterPro"/>
</dbReference>
<evidence type="ECO:0000256" key="1">
    <source>
        <dbReference type="ARBA" id="ARBA00004127"/>
    </source>
</evidence>
<gene>
    <name evidence="17" type="ORF">PPRIM_AZ9-3.1.T0630161</name>
</gene>
<dbReference type="Proteomes" id="UP000688137">
    <property type="component" value="Unassembled WGS sequence"/>
</dbReference>
<keyword evidence="9" id="KW-0175">Coiled coil</keyword>
<evidence type="ECO:0000259" key="12">
    <source>
        <dbReference type="Pfam" id="PF00520"/>
    </source>
</evidence>
<comment type="caution">
    <text evidence="17">The sequence shown here is derived from an EMBL/GenBank/DDBJ whole genome shotgun (WGS) entry which is preliminary data.</text>
</comment>
<evidence type="ECO:0000259" key="13">
    <source>
        <dbReference type="Pfam" id="PF01365"/>
    </source>
</evidence>
<dbReference type="InterPro" id="IPR016093">
    <property type="entry name" value="MIR_motif"/>
</dbReference>
<keyword evidence="8" id="KW-0407">Ion channel</keyword>
<evidence type="ECO:0000256" key="6">
    <source>
        <dbReference type="ARBA" id="ARBA00023136"/>
    </source>
</evidence>
<evidence type="ECO:0000256" key="9">
    <source>
        <dbReference type="SAM" id="Coils"/>
    </source>
</evidence>
<dbReference type="Pfam" id="PF00520">
    <property type="entry name" value="Ion_trans"/>
    <property type="match status" value="1"/>
</dbReference>
<evidence type="ECO:0000256" key="8">
    <source>
        <dbReference type="ARBA" id="ARBA00023303"/>
    </source>
</evidence>
<feature type="domain" description="RyR/IP3R Homology associated" evidence="15">
    <location>
        <begin position="2048"/>
        <end position="2144"/>
    </location>
</feature>
<dbReference type="InterPro" id="IPR014821">
    <property type="entry name" value="Ins145_P3_rcpt"/>
</dbReference>
<keyword evidence="6 11" id="KW-0472">Membrane</keyword>